<evidence type="ECO:0000256" key="5">
    <source>
        <dbReference type="RuleBase" id="RU004336"/>
    </source>
</evidence>
<dbReference type="InterPro" id="IPR044965">
    <property type="entry name" value="Glyco_hydro_17_plant"/>
</dbReference>
<keyword evidence="2 5" id="KW-0378">Hydrolase</keyword>
<proteinExistence type="inferred from homology"/>
<reference evidence="8" key="1">
    <citation type="submission" date="2025-08" db="UniProtKB">
        <authorList>
            <consortium name="RefSeq"/>
        </authorList>
    </citation>
    <scope>IDENTIFICATION</scope>
</reference>
<sequence length="340" mass="37369">MAIHNHITMFAIVLALGVLITMPRGGQSIEYVMAHLVIIYPQSSEVVALYQSNNITAMRLYDPNLSALEALRGSNIEIMLSVSNDNLQSFASDPSAANVWVQTNIKPYFSQIKFKYIAVGNEVIPGKMAQYVLPAIRNIRTALLSVGREDEIKVSTVVFLATFFLTNTFSSPLAGLFSSEVMLNLVPIIQFLNSTGSPLLVNVYPYLTYINNKDIIDINYALFTSPGTVVTDGSFKYQNLFDAMLDTMYSALEKAGGSNVGIVVSESGWPSAGGDAASVDNARTYYQNLINHVGKGTPKRPGAMEVFVYAMFNENQKSPEYEKHFGLFNPDGTPVYSINF</sequence>
<dbReference type="GO" id="GO:0005975">
    <property type="term" value="P:carbohydrate metabolic process"/>
    <property type="evidence" value="ECO:0007669"/>
    <property type="project" value="InterPro"/>
</dbReference>
<dbReference type="InterPro" id="IPR017853">
    <property type="entry name" value="GH"/>
</dbReference>
<comment type="similarity">
    <text evidence="1 4">Belongs to the glycosyl hydrolase 17 family.</text>
</comment>
<evidence type="ECO:0000256" key="1">
    <source>
        <dbReference type="ARBA" id="ARBA00008773"/>
    </source>
</evidence>
<dbReference type="PROSITE" id="PS00587">
    <property type="entry name" value="GLYCOSYL_HYDROL_F17"/>
    <property type="match status" value="1"/>
</dbReference>
<dbReference type="AlphaFoldDB" id="A0AB40BR41"/>
<evidence type="ECO:0000256" key="4">
    <source>
        <dbReference type="RuleBase" id="RU004335"/>
    </source>
</evidence>
<dbReference type="GO" id="GO:0042973">
    <property type="term" value="F:glucan endo-1,3-beta-D-glucosidase activity"/>
    <property type="evidence" value="ECO:0007669"/>
    <property type="project" value="UniProtKB-ARBA"/>
</dbReference>
<evidence type="ECO:0000256" key="3">
    <source>
        <dbReference type="ARBA" id="ARBA00023295"/>
    </source>
</evidence>
<organism evidence="7 8">
    <name type="scientific">Dioscorea cayennensis subsp. rotundata</name>
    <name type="common">White Guinea yam</name>
    <name type="synonym">Dioscorea rotundata</name>
    <dbReference type="NCBI Taxonomy" id="55577"/>
    <lineage>
        <taxon>Eukaryota</taxon>
        <taxon>Viridiplantae</taxon>
        <taxon>Streptophyta</taxon>
        <taxon>Embryophyta</taxon>
        <taxon>Tracheophyta</taxon>
        <taxon>Spermatophyta</taxon>
        <taxon>Magnoliopsida</taxon>
        <taxon>Liliopsida</taxon>
        <taxon>Dioscoreales</taxon>
        <taxon>Dioscoreaceae</taxon>
        <taxon>Dioscorea</taxon>
    </lineage>
</organism>
<keyword evidence="7" id="KW-1185">Reference proteome</keyword>
<dbReference type="Pfam" id="PF00332">
    <property type="entry name" value="Glyco_hydro_17"/>
    <property type="match status" value="1"/>
</dbReference>
<evidence type="ECO:0000256" key="2">
    <source>
        <dbReference type="ARBA" id="ARBA00022801"/>
    </source>
</evidence>
<dbReference type="Gene3D" id="3.20.20.80">
    <property type="entry name" value="Glycosidases"/>
    <property type="match status" value="1"/>
</dbReference>
<feature type="signal peptide" evidence="6">
    <location>
        <begin position="1"/>
        <end position="28"/>
    </location>
</feature>
<gene>
    <name evidence="8" type="primary">LOC120265897</name>
</gene>
<dbReference type="FunFam" id="3.20.20.80:FF:000010">
    <property type="entry name" value="glucan endo-1,3-beta-glucosidase, basic"/>
    <property type="match status" value="1"/>
</dbReference>
<evidence type="ECO:0000313" key="8">
    <source>
        <dbReference type="RefSeq" id="XP_039129786.1"/>
    </source>
</evidence>
<dbReference type="RefSeq" id="XP_039129786.1">
    <property type="nucleotide sequence ID" value="XM_039273852.1"/>
</dbReference>
<protein>
    <submittedName>
        <fullName evidence="8">Glucan endo-1,3-beta-glucosidase-like</fullName>
    </submittedName>
</protein>
<evidence type="ECO:0000256" key="6">
    <source>
        <dbReference type="SAM" id="SignalP"/>
    </source>
</evidence>
<evidence type="ECO:0000313" key="7">
    <source>
        <dbReference type="Proteomes" id="UP001515500"/>
    </source>
</evidence>
<feature type="chain" id="PRO_5044299990" evidence="6">
    <location>
        <begin position="29"/>
        <end position="340"/>
    </location>
</feature>
<keyword evidence="6" id="KW-0732">Signal</keyword>
<name>A0AB40BR41_DIOCR</name>
<dbReference type="InterPro" id="IPR000490">
    <property type="entry name" value="Glyco_hydro_17"/>
</dbReference>
<keyword evidence="3 5" id="KW-0326">Glycosidase</keyword>
<dbReference type="PANTHER" id="PTHR32227">
    <property type="entry name" value="GLUCAN ENDO-1,3-BETA-GLUCOSIDASE BG1-RELATED-RELATED"/>
    <property type="match status" value="1"/>
</dbReference>
<dbReference type="SUPFAM" id="SSF51445">
    <property type="entry name" value="(Trans)glycosidases"/>
    <property type="match status" value="1"/>
</dbReference>
<dbReference type="GeneID" id="120265897"/>
<accession>A0AB40BR41</accession>
<dbReference type="Proteomes" id="UP001515500">
    <property type="component" value="Chromosome 7"/>
</dbReference>